<dbReference type="SUPFAM" id="SSF53187">
    <property type="entry name" value="Zn-dependent exopeptidases"/>
    <property type="match status" value="1"/>
</dbReference>
<name>A0A5Q0BL68_9GAMM</name>
<dbReference type="Proteomes" id="UP000325755">
    <property type="component" value="Chromosome"/>
</dbReference>
<evidence type="ECO:0000313" key="2">
    <source>
        <dbReference type="Proteomes" id="UP000325755"/>
    </source>
</evidence>
<dbReference type="Pfam" id="PF05013">
    <property type="entry name" value="FGase"/>
    <property type="match status" value="1"/>
</dbReference>
<keyword evidence="2" id="KW-1185">Reference proteome</keyword>
<gene>
    <name evidence="1" type="ORF">F6R98_19425</name>
</gene>
<accession>A0A5Q0BL68</accession>
<dbReference type="AlphaFoldDB" id="A0A5Q0BL68"/>
<sequence>MDKNLCGRLIVTCEHGGNSIPQAYRHLFQTDQDRRLLNSHRGFDPGALVMAESAAMQLAAPLVMSTTSRLLVDLNRSLHHLQIYAPAVRAAPAAVRRDIVENYYLPFRNEAESLIRETIAGGLRAVHLSCHSFTPILDGIERNADIGLLYHPAHHQEADFCKRWQCGIKALAPMLKVRRNYPYAGKNDGFTRYLRLCFAPCQYLGIELEINQRLVREEDEDWSDLRSILIESLRMTLNSW</sequence>
<dbReference type="InParanoid" id="A0A5Q0BL68"/>
<organism evidence="1 2">
    <name type="scientific">Candidatus Methylospira mobilis</name>
    <dbReference type="NCBI Taxonomy" id="1808979"/>
    <lineage>
        <taxon>Bacteria</taxon>
        <taxon>Pseudomonadati</taxon>
        <taxon>Pseudomonadota</taxon>
        <taxon>Gammaproteobacteria</taxon>
        <taxon>Methylococcales</taxon>
        <taxon>Methylococcaceae</taxon>
        <taxon>Candidatus Methylospira</taxon>
    </lineage>
</organism>
<dbReference type="OrthoDB" id="9815326at2"/>
<keyword evidence="1" id="KW-0378">Hydrolase</keyword>
<dbReference type="GO" id="GO:0016787">
    <property type="term" value="F:hydrolase activity"/>
    <property type="evidence" value="ECO:0007669"/>
    <property type="project" value="UniProtKB-KW"/>
</dbReference>
<dbReference type="InterPro" id="IPR007709">
    <property type="entry name" value="N-FG_amidohydro"/>
</dbReference>
<dbReference type="RefSeq" id="WP_153250492.1">
    <property type="nucleotide sequence ID" value="NZ_CP044205.1"/>
</dbReference>
<dbReference type="Gene3D" id="3.40.630.40">
    <property type="entry name" value="Zn-dependent exopeptidases"/>
    <property type="match status" value="1"/>
</dbReference>
<protein>
    <submittedName>
        <fullName evidence="1">N-formylglutamate amidohydrolase</fullName>
    </submittedName>
</protein>
<reference evidence="1 2" key="1">
    <citation type="submission" date="2019-09" db="EMBL/GenBank/DDBJ databases">
        <title>Ecophysiology of the spiral-shaped methanotroph Methylospira mobilis as revealed by the complete genome sequence.</title>
        <authorList>
            <person name="Oshkin I.Y."/>
            <person name="Dedysh S.N."/>
            <person name="Miroshnikov K."/>
            <person name="Danilova O.V."/>
            <person name="Hakobyan A."/>
            <person name="Liesack W."/>
        </authorList>
    </citation>
    <scope>NUCLEOTIDE SEQUENCE [LARGE SCALE GENOMIC DNA]</scope>
    <source>
        <strain evidence="1 2">Shm1</strain>
    </source>
</reference>
<dbReference type="EMBL" id="CP044205">
    <property type="protein sequence ID" value="QFY44530.1"/>
    <property type="molecule type" value="Genomic_DNA"/>
</dbReference>
<proteinExistence type="predicted"/>
<dbReference type="KEGG" id="mmob:F6R98_19425"/>
<evidence type="ECO:0000313" key="1">
    <source>
        <dbReference type="EMBL" id="QFY44530.1"/>
    </source>
</evidence>